<evidence type="ECO:0000256" key="1">
    <source>
        <dbReference type="SAM" id="SignalP"/>
    </source>
</evidence>
<feature type="signal peptide" evidence="1">
    <location>
        <begin position="1"/>
        <end position="33"/>
    </location>
</feature>
<dbReference type="EMBL" id="CP036339">
    <property type="protein sequence ID" value="QDT72585.1"/>
    <property type="molecule type" value="Genomic_DNA"/>
</dbReference>
<proteinExistence type="predicted"/>
<dbReference type="KEGG" id="llh:I41_17650"/>
<dbReference type="RefSeq" id="WP_145432139.1">
    <property type="nucleotide sequence ID" value="NZ_CP036339.1"/>
</dbReference>
<accession>A0A517TW34</accession>
<evidence type="ECO:0000313" key="3">
    <source>
        <dbReference type="Proteomes" id="UP000317909"/>
    </source>
</evidence>
<keyword evidence="1" id="KW-0732">Signal</keyword>
<keyword evidence="3" id="KW-1185">Reference proteome</keyword>
<dbReference type="Proteomes" id="UP000317909">
    <property type="component" value="Chromosome"/>
</dbReference>
<gene>
    <name evidence="2" type="ORF">I41_17650</name>
</gene>
<dbReference type="OrthoDB" id="248327at2"/>
<reference evidence="2 3" key="1">
    <citation type="submission" date="2019-02" db="EMBL/GenBank/DDBJ databases">
        <title>Deep-cultivation of Planctomycetes and their phenomic and genomic characterization uncovers novel biology.</title>
        <authorList>
            <person name="Wiegand S."/>
            <person name="Jogler M."/>
            <person name="Boedeker C."/>
            <person name="Pinto D."/>
            <person name="Vollmers J."/>
            <person name="Rivas-Marin E."/>
            <person name="Kohn T."/>
            <person name="Peeters S.H."/>
            <person name="Heuer A."/>
            <person name="Rast P."/>
            <person name="Oberbeckmann S."/>
            <person name="Bunk B."/>
            <person name="Jeske O."/>
            <person name="Meyerdierks A."/>
            <person name="Storesund J.E."/>
            <person name="Kallscheuer N."/>
            <person name="Luecker S."/>
            <person name="Lage O.M."/>
            <person name="Pohl T."/>
            <person name="Merkel B.J."/>
            <person name="Hornburger P."/>
            <person name="Mueller R.-W."/>
            <person name="Bruemmer F."/>
            <person name="Labrenz M."/>
            <person name="Spormann A.M."/>
            <person name="Op den Camp H."/>
            <person name="Overmann J."/>
            <person name="Amann R."/>
            <person name="Jetten M.S.M."/>
            <person name="Mascher T."/>
            <person name="Medema M.H."/>
            <person name="Devos D.P."/>
            <person name="Kaster A.-K."/>
            <person name="Ovreas L."/>
            <person name="Rohde M."/>
            <person name="Galperin M.Y."/>
            <person name="Jogler C."/>
        </authorList>
    </citation>
    <scope>NUCLEOTIDE SEQUENCE [LARGE SCALE GENOMIC DNA]</scope>
    <source>
        <strain evidence="2 3">I41</strain>
    </source>
</reference>
<dbReference type="AlphaFoldDB" id="A0A517TW34"/>
<feature type="chain" id="PRO_5021934946" evidence="1">
    <location>
        <begin position="34"/>
        <end position="422"/>
    </location>
</feature>
<protein>
    <submittedName>
        <fullName evidence="2">Uncharacterized protein</fullName>
    </submittedName>
</protein>
<evidence type="ECO:0000313" key="2">
    <source>
        <dbReference type="EMBL" id="QDT72585.1"/>
    </source>
</evidence>
<organism evidence="2 3">
    <name type="scientific">Lacipirellula limnantheis</name>
    <dbReference type="NCBI Taxonomy" id="2528024"/>
    <lineage>
        <taxon>Bacteria</taxon>
        <taxon>Pseudomonadati</taxon>
        <taxon>Planctomycetota</taxon>
        <taxon>Planctomycetia</taxon>
        <taxon>Pirellulales</taxon>
        <taxon>Lacipirellulaceae</taxon>
        <taxon>Lacipirellula</taxon>
    </lineage>
</organism>
<sequence precursor="true">MLHRVSLALRLRPLATVALLAAGAISSFSYSHAAEPFWRQVMPRKRVAADPNGDYSLAEKNGPWLIMAMSFNGEGGETEARELVTELRTKYNLPAYYYAMTFKLEDERPGRGIDNYGTPIKRRYQRGSQILEHAVLVGEFQHIDDAEAQALLDRVKTLEPECLKVESGEATSQSLVAVRQLQRSVKQKLGKQVNRGPMGHAFLTRNPMLPKEYFAPVGVDAEVAKWNKDFEHSLLKCPGKYTIKVATFSGKTSLKEANNGSASGGSVRRAQENDALVVAVDKAHKLTVALRSKGWEAYEFHDRYESYVTVGSFNDLQRNEYGQLTASTREAQIIVNTFGAATPNVGFERATYQAIGADSEDIQKAEHTEEKVLSEFDQRFSKSFGDVMEGFHPKDFVGLPFDIQPTAIEAPKESVSSAYVRQ</sequence>
<name>A0A517TW34_9BACT</name>